<keyword evidence="2" id="KW-1185">Reference proteome</keyword>
<comment type="caution">
    <text evidence="1">The sequence shown here is derived from an EMBL/GenBank/DDBJ whole genome shotgun (WGS) entry which is preliminary data.</text>
</comment>
<evidence type="ECO:0008006" key="3">
    <source>
        <dbReference type="Google" id="ProtNLM"/>
    </source>
</evidence>
<dbReference type="PATRIC" id="fig|1346330.5.peg.3659"/>
<dbReference type="EMBL" id="ATDL01000021">
    <property type="protein sequence ID" value="ERJ57692.1"/>
    <property type="molecule type" value="Genomic_DNA"/>
</dbReference>
<name>U2HQE9_9SPHI</name>
<dbReference type="OrthoDB" id="769412at2"/>
<dbReference type="AlphaFoldDB" id="U2HQE9"/>
<gene>
    <name evidence="1" type="ORF">M472_02825</name>
</gene>
<evidence type="ECO:0000313" key="1">
    <source>
        <dbReference type="EMBL" id="ERJ57692.1"/>
    </source>
</evidence>
<sequence length="164" mass="18424">MENKDFKARQEAAWARYAELSPELYIPFIIGQIDQLMDIFISCQASQAECLAGMQLLIERSLSGKAAAPRVEHATVPTQKDDVLVPDKRRLIHIHDLVLAEGDWLMDTSEALDILKISRGTLVSHRDEGLLTEVRIGKKGGGVRFISSEVAHLREWYSVRKGKV</sequence>
<reference evidence="1 2" key="1">
    <citation type="journal article" date="2013" name="Genome Announc.">
        <title>The Draft Genome Sequence of Sphingomonas paucimobilis Strain HER1398 (Proteobacteria), Host to the Giant PAU Phage, Indicates That It Is a Member of the Genus Sphingobacterium (Bacteroidetes).</title>
        <authorList>
            <person name="White R.A.III."/>
            <person name="Suttle C.A."/>
        </authorList>
    </citation>
    <scope>NUCLEOTIDE SEQUENCE [LARGE SCALE GENOMIC DNA]</scope>
    <source>
        <strain evidence="1 2">HER1398</strain>
    </source>
</reference>
<dbReference type="Proteomes" id="UP000016584">
    <property type="component" value="Unassembled WGS sequence"/>
</dbReference>
<organism evidence="1 2">
    <name type="scientific">Sphingobacterium paucimobilis HER1398</name>
    <dbReference type="NCBI Taxonomy" id="1346330"/>
    <lineage>
        <taxon>Bacteria</taxon>
        <taxon>Pseudomonadati</taxon>
        <taxon>Bacteroidota</taxon>
        <taxon>Sphingobacteriia</taxon>
        <taxon>Sphingobacteriales</taxon>
        <taxon>Sphingobacteriaceae</taxon>
        <taxon>Sphingobacterium</taxon>
    </lineage>
</organism>
<accession>U2HQE9</accession>
<protein>
    <recommendedName>
        <fullName evidence="3">Helix-turn-helix domain-containing protein</fullName>
    </recommendedName>
</protein>
<proteinExistence type="predicted"/>
<evidence type="ECO:0000313" key="2">
    <source>
        <dbReference type="Proteomes" id="UP000016584"/>
    </source>
</evidence>
<dbReference type="RefSeq" id="WP_021071788.1">
    <property type="nucleotide sequence ID" value="NZ_ATDL01000021.1"/>
</dbReference>